<gene>
    <name evidence="5" type="ORF">M0R45_026350</name>
</gene>
<protein>
    <recommendedName>
        <fullName evidence="7">Pentatricopeptide repeat-containing protein</fullName>
    </recommendedName>
</protein>
<accession>A0AAW1WWR9</accession>
<feature type="compositionally biased region" description="Polar residues" evidence="4">
    <location>
        <begin position="10"/>
        <end position="19"/>
    </location>
</feature>
<dbReference type="NCBIfam" id="TIGR00756">
    <property type="entry name" value="PPR"/>
    <property type="match status" value="10"/>
</dbReference>
<comment type="similarity">
    <text evidence="1">Belongs to the PPR family. P subfamily.</text>
</comment>
<evidence type="ECO:0000313" key="6">
    <source>
        <dbReference type="Proteomes" id="UP001457282"/>
    </source>
</evidence>
<feature type="repeat" description="PPR" evidence="3">
    <location>
        <begin position="500"/>
        <end position="534"/>
    </location>
</feature>
<dbReference type="AlphaFoldDB" id="A0AAW1WWR9"/>
<feature type="repeat" description="PPR" evidence="3">
    <location>
        <begin position="288"/>
        <end position="322"/>
    </location>
</feature>
<dbReference type="PROSITE" id="PS51375">
    <property type="entry name" value="PPR"/>
    <property type="match status" value="10"/>
</dbReference>
<sequence length="707" mass="79995">MVREMRWLSSLASRVSPSLRNLPEKASNSSEALSKIKPRKRLNQTPSDNIGAPHKGNSSTPNLELQKKRISAKKSNFRVGYKPIDHLYVARILSRKDWFLLLDHELNARRIVLNPQSVASVLQNQENPLHPLKFSIWVSNIDPLFLKNQSVRSVLANTLFRKGPVVLSVELLKDIKNSGLKVNEDLLCILIGSWGRLGLAKYSTEVFGQISFLGLSLSTRLYNAVIDALVKSNSLDLAYLKFQQMPADNCYPDRFTYNILIHGVCKIGIVDEALRLVKQMEGLGYLPNVRTYTILVDGFCNSRRVDEAFRVLKIMRDKNVTPNEATVRSLVHGVFRCMDPNKAFELLLRFVERESLLFKVACDTILYCLSNYHMAREIAVFLKKSSAKGYLPDSSTFNIIMVCLTKELAHPQNEVHEIFESFIQRGGKPGFGTYLVLIEAMYKSRKVDEGNQIFDQMIKDGLVSNVFSYNMVIDCFCKAQIMDRASKAFGDMQHKGISPNLVTFNTLLTGYCKAGEVGKAHELLVRLLEHGFKPDIFTFSTLIDGLCRVHQIDDAFDCFAEMVRWGITPNVITYNILIRSLCFIGDIARSVQLMKNMQVDGIKPDVYSFSSLIQSLCRMNKVEKAEELLLSMLTLGLNPDNYTYSVLIKTLCDVGKLDVAKEIFLSMEAYGCLPDSSICNLILDSLVQHTRIGEACRIVKTFVRRRN</sequence>
<evidence type="ECO:0000256" key="1">
    <source>
        <dbReference type="ARBA" id="ARBA00007626"/>
    </source>
</evidence>
<dbReference type="EMBL" id="JBEDUW010000005">
    <property type="protein sequence ID" value="KAK9929244.1"/>
    <property type="molecule type" value="Genomic_DNA"/>
</dbReference>
<dbReference type="InterPro" id="IPR002885">
    <property type="entry name" value="PPR_rpt"/>
</dbReference>
<keyword evidence="6" id="KW-1185">Reference proteome</keyword>
<dbReference type="Pfam" id="PF01535">
    <property type="entry name" value="PPR"/>
    <property type="match status" value="1"/>
</dbReference>
<feature type="repeat" description="PPR" evidence="3">
    <location>
        <begin position="640"/>
        <end position="674"/>
    </location>
</feature>
<feature type="repeat" description="PPR" evidence="3">
    <location>
        <begin position="218"/>
        <end position="252"/>
    </location>
</feature>
<dbReference type="Gene3D" id="1.25.40.10">
    <property type="entry name" value="Tetratricopeptide repeat domain"/>
    <property type="match status" value="5"/>
</dbReference>
<reference evidence="5 6" key="1">
    <citation type="journal article" date="2023" name="G3 (Bethesda)">
        <title>A chromosome-length genome assembly and annotation of blackberry (Rubus argutus, cv. 'Hillquist').</title>
        <authorList>
            <person name="Bruna T."/>
            <person name="Aryal R."/>
            <person name="Dudchenko O."/>
            <person name="Sargent D.J."/>
            <person name="Mead D."/>
            <person name="Buti M."/>
            <person name="Cavallini A."/>
            <person name="Hytonen T."/>
            <person name="Andres J."/>
            <person name="Pham M."/>
            <person name="Weisz D."/>
            <person name="Mascagni F."/>
            <person name="Usai G."/>
            <person name="Natali L."/>
            <person name="Bassil N."/>
            <person name="Fernandez G.E."/>
            <person name="Lomsadze A."/>
            <person name="Armour M."/>
            <person name="Olukolu B."/>
            <person name="Poorten T."/>
            <person name="Britton C."/>
            <person name="Davik J."/>
            <person name="Ashrafi H."/>
            <person name="Aiden E.L."/>
            <person name="Borodovsky M."/>
            <person name="Worthington M."/>
        </authorList>
    </citation>
    <scope>NUCLEOTIDE SEQUENCE [LARGE SCALE GENOMIC DNA]</scope>
    <source>
        <strain evidence="5">PI 553951</strain>
    </source>
</reference>
<keyword evidence="2" id="KW-0677">Repeat</keyword>
<dbReference type="Pfam" id="PF12854">
    <property type="entry name" value="PPR_1"/>
    <property type="match status" value="1"/>
</dbReference>
<evidence type="ECO:0000256" key="2">
    <source>
        <dbReference type="ARBA" id="ARBA00022737"/>
    </source>
</evidence>
<feature type="repeat" description="PPR" evidence="3">
    <location>
        <begin position="465"/>
        <end position="499"/>
    </location>
</feature>
<dbReference type="Pfam" id="PF13041">
    <property type="entry name" value="PPR_2"/>
    <property type="match status" value="4"/>
</dbReference>
<evidence type="ECO:0000313" key="5">
    <source>
        <dbReference type="EMBL" id="KAK9929244.1"/>
    </source>
</evidence>
<feature type="repeat" description="PPR" evidence="3">
    <location>
        <begin position="605"/>
        <end position="639"/>
    </location>
</feature>
<feature type="repeat" description="PPR" evidence="3">
    <location>
        <begin position="430"/>
        <end position="464"/>
    </location>
</feature>
<feature type="region of interest" description="Disordered" evidence="4">
    <location>
        <begin position="1"/>
        <end position="65"/>
    </location>
</feature>
<name>A0AAW1WWR9_RUBAR</name>
<proteinExistence type="inferred from homology"/>
<evidence type="ECO:0000256" key="4">
    <source>
        <dbReference type="SAM" id="MobiDB-lite"/>
    </source>
</evidence>
<feature type="repeat" description="PPR" evidence="3">
    <location>
        <begin position="570"/>
        <end position="604"/>
    </location>
</feature>
<evidence type="ECO:0000256" key="3">
    <source>
        <dbReference type="PROSITE-ProRule" id="PRU00708"/>
    </source>
</evidence>
<dbReference type="InterPro" id="IPR011990">
    <property type="entry name" value="TPR-like_helical_dom_sf"/>
</dbReference>
<evidence type="ECO:0008006" key="7">
    <source>
        <dbReference type="Google" id="ProtNLM"/>
    </source>
</evidence>
<organism evidence="5 6">
    <name type="scientific">Rubus argutus</name>
    <name type="common">Southern blackberry</name>
    <dbReference type="NCBI Taxonomy" id="59490"/>
    <lineage>
        <taxon>Eukaryota</taxon>
        <taxon>Viridiplantae</taxon>
        <taxon>Streptophyta</taxon>
        <taxon>Embryophyta</taxon>
        <taxon>Tracheophyta</taxon>
        <taxon>Spermatophyta</taxon>
        <taxon>Magnoliopsida</taxon>
        <taxon>eudicotyledons</taxon>
        <taxon>Gunneridae</taxon>
        <taxon>Pentapetalae</taxon>
        <taxon>rosids</taxon>
        <taxon>fabids</taxon>
        <taxon>Rosales</taxon>
        <taxon>Rosaceae</taxon>
        <taxon>Rosoideae</taxon>
        <taxon>Rosoideae incertae sedis</taxon>
        <taxon>Rubus</taxon>
    </lineage>
</organism>
<dbReference type="Proteomes" id="UP001457282">
    <property type="component" value="Unassembled WGS sequence"/>
</dbReference>
<comment type="caution">
    <text evidence="5">The sequence shown here is derived from an EMBL/GenBank/DDBJ whole genome shotgun (WGS) entry which is preliminary data.</text>
</comment>
<dbReference type="PANTHER" id="PTHR47941">
    <property type="entry name" value="PENTATRICOPEPTIDE REPEAT-CONTAINING PROTEIN 3, MITOCHONDRIAL"/>
    <property type="match status" value="1"/>
</dbReference>
<feature type="repeat" description="PPR" evidence="3">
    <location>
        <begin position="535"/>
        <end position="569"/>
    </location>
</feature>
<feature type="repeat" description="PPR" evidence="3">
    <location>
        <begin position="253"/>
        <end position="287"/>
    </location>
</feature>